<dbReference type="SMART" id="SM00239">
    <property type="entry name" value="C2"/>
    <property type="match status" value="1"/>
</dbReference>
<proteinExistence type="predicted"/>
<evidence type="ECO:0000313" key="6">
    <source>
        <dbReference type="Proteomes" id="UP001604336"/>
    </source>
</evidence>
<dbReference type="InterPro" id="IPR000008">
    <property type="entry name" value="C2_dom"/>
</dbReference>
<gene>
    <name evidence="5" type="ORF">Adt_34589</name>
</gene>
<evidence type="ECO:0000256" key="3">
    <source>
        <dbReference type="SAM" id="Phobius"/>
    </source>
</evidence>
<reference evidence="6" key="1">
    <citation type="submission" date="2024-07" db="EMBL/GenBank/DDBJ databases">
        <title>Two chromosome-level genome assemblies of Korean endemic species Abeliophyllum distichum and Forsythia ovata (Oleaceae).</title>
        <authorList>
            <person name="Jang H."/>
        </authorList>
    </citation>
    <scope>NUCLEOTIDE SEQUENCE [LARGE SCALE GENOMIC DNA]</scope>
</reference>
<dbReference type="Pfam" id="PF00168">
    <property type="entry name" value="C2"/>
    <property type="match status" value="1"/>
</dbReference>
<evidence type="ECO:0000313" key="5">
    <source>
        <dbReference type="EMBL" id="KAL2481623.1"/>
    </source>
</evidence>
<dbReference type="PANTHER" id="PTHR18896">
    <property type="entry name" value="PHOSPHOLIPASE D"/>
    <property type="match status" value="1"/>
</dbReference>
<keyword evidence="3" id="KW-1133">Transmembrane helix</keyword>
<dbReference type="GO" id="GO:0006629">
    <property type="term" value="P:lipid metabolic process"/>
    <property type="evidence" value="ECO:0007669"/>
    <property type="project" value="UniProtKB-KW"/>
</dbReference>
<dbReference type="SUPFAM" id="SSF49562">
    <property type="entry name" value="C2 domain (Calcium/lipid-binding domain, CaLB)"/>
    <property type="match status" value="1"/>
</dbReference>
<evidence type="ECO:0000256" key="2">
    <source>
        <dbReference type="ARBA" id="ARBA00023098"/>
    </source>
</evidence>
<protein>
    <submittedName>
        <fullName evidence="5">Phospholipase D delta</fullName>
    </submittedName>
</protein>
<comment type="caution">
    <text evidence="5">The sequence shown here is derived from an EMBL/GenBank/DDBJ whole genome shotgun (WGS) entry which is preliminary data.</text>
</comment>
<accession>A0ABD1QZI4</accession>
<dbReference type="EMBL" id="JBFOLK010000010">
    <property type="protein sequence ID" value="KAL2481623.1"/>
    <property type="molecule type" value="Genomic_DNA"/>
</dbReference>
<feature type="transmembrane region" description="Helical" evidence="3">
    <location>
        <begin position="315"/>
        <end position="337"/>
    </location>
</feature>
<dbReference type="InterPro" id="IPR015679">
    <property type="entry name" value="PLipase_D_fam"/>
</dbReference>
<dbReference type="PROSITE" id="PS50004">
    <property type="entry name" value="C2"/>
    <property type="match status" value="1"/>
</dbReference>
<keyword evidence="2" id="KW-0443">Lipid metabolism</keyword>
<dbReference type="Gene3D" id="2.60.40.150">
    <property type="entry name" value="C2 domain"/>
    <property type="match status" value="1"/>
</dbReference>
<keyword evidence="6" id="KW-1185">Reference proteome</keyword>
<keyword evidence="3" id="KW-0812">Transmembrane</keyword>
<organism evidence="5 6">
    <name type="scientific">Abeliophyllum distichum</name>
    <dbReference type="NCBI Taxonomy" id="126358"/>
    <lineage>
        <taxon>Eukaryota</taxon>
        <taxon>Viridiplantae</taxon>
        <taxon>Streptophyta</taxon>
        <taxon>Embryophyta</taxon>
        <taxon>Tracheophyta</taxon>
        <taxon>Spermatophyta</taxon>
        <taxon>Magnoliopsida</taxon>
        <taxon>eudicotyledons</taxon>
        <taxon>Gunneridae</taxon>
        <taxon>Pentapetalae</taxon>
        <taxon>asterids</taxon>
        <taxon>lamiids</taxon>
        <taxon>Lamiales</taxon>
        <taxon>Oleaceae</taxon>
        <taxon>Forsythieae</taxon>
        <taxon>Abeliophyllum</taxon>
    </lineage>
</organism>
<dbReference type="CDD" id="cd04015">
    <property type="entry name" value="C2_plant_PLD"/>
    <property type="match status" value="1"/>
</dbReference>
<keyword evidence="3" id="KW-0472">Membrane</keyword>
<name>A0ABD1QZI4_9LAMI</name>
<keyword evidence="1" id="KW-0677">Repeat</keyword>
<dbReference type="SUPFAM" id="SSF56024">
    <property type="entry name" value="Phospholipase D/nuclease"/>
    <property type="match status" value="1"/>
</dbReference>
<evidence type="ECO:0000256" key="1">
    <source>
        <dbReference type="ARBA" id="ARBA00022737"/>
    </source>
</evidence>
<evidence type="ECO:0000259" key="4">
    <source>
        <dbReference type="PROSITE" id="PS50004"/>
    </source>
</evidence>
<feature type="domain" description="C2" evidence="4">
    <location>
        <begin position="1"/>
        <end position="151"/>
    </location>
</feature>
<sequence length="338" mass="38712">MAEDSSEQVKYLHGDLDLHIIEARSLPNMDLVTEHLRRCFTACDACRTTDTKDSGGSSRRHERKLHHRRNIITSDPYVTVMAPQTTLARTRVLPNSQNPRWNERFYIPLAHPMAFLDIRVKDDDMLGAETIGKVKIPAERIASGEIISEWFPIINSSGKPPKPDSALLLEMKFTHCDKNPLYKHGIAGDPLHRGVRNTYFPLRKGCSVKLYQDAHISDDVKMPEIKLDDGHVREHGKCWEDICYAISEAHHLIYIVGWSVYHKIKLIREPTRPLPRGGDLTLGELLKYKSQEGVRVLLLLWDDKTSHDKFFINTVWIGMMLLIILGVTSYLIPFFVLV</sequence>
<dbReference type="InterPro" id="IPR035892">
    <property type="entry name" value="C2_domain_sf"/>
</dbReference>
<dbReference type="Proteomes" id="UP001604336">
    <property type="component" value="Unassembled WGS sequence"/>
</dbReference>
<dbReference type="AlphaFoldDB" id="A0ABD1QZI4"/>
<dbReference type="PANTHER" id="PTHR18896:SF86">
    <property type="entry name" value="PHOSPHOLIPASE D DELTA"/>
    <property type="match status" value="1"/>
</dbReference>